<dbReference type="GO" id="GO:0005886">
    <property type="term" value="C:plasma membrane"/>
    <property type="evidence" value="ECO:0007669"/>
    <property type="project" value="UniProtKB-SubCell"/>
</dbReference>
<proteinExistence type="inferred from homology"/>
<evidence type="ECO:0000259" key="9">
    <source>
        <dbReference type="PROSITE" id="PS50928"/>
    </source>
</evidence>
<gene>
    <name evidence="10" type="ORF">AVO45_04290</name>
</gene>
<dbReference type="PANTHER" id="PTHR43357:SF4">
    <property type="entry name" value="INNER MEMBRANE ABC TRANSPORTER PERMEASE PROTEIN YDCV"/>
    <property type="match status" value="1"/>
</dbReference>
<evidence type="ECO:0000313" key="10">
    <source>
        <dbReference type="EMBL" id="KUJ86184.1"/>
    </source>
</evidence>
<evidence type="ECO:0000256" key="5">
    <source>
        <dbReference type="ARBA" id="ARBA00022692"/>
    </source>
</evidence>
<keyword evidence="7 8" id="KW-0472">Membrane</keyword>
<keyword evidence="5 8" id="KW-0812">Transmembrane</keyword>
<keyword evidence="6 8" id="KW-1133">Transmembrane helix</keyword>
<accession>A0A101CZM8</accession>
<dbReference type="EMBL" id="LQBQ01000001">
    <property type="protein sequence ID" value="KUJ86184.1"/>
    <property type="molecule type" value="Genomic_DNA"/>
</dbReference>
<dbReference type="Proteomes" id="UP000053791">
    <property type="component" value="Unassembled WGS sequence"/>
</dbReference>
<dbReference type="SUPFAM" id="SSF161098">
    <property type="entry name" value="MetI-like"/>
    <property type="match status" value="1"/>
</dbReference>
<reference evidence="10 11" key="1">
    <citation type="submission" date="2015-12" db="EMBL/GenBank/DDBJ databases">
        <authorList>
            <person name="Shamseldin A."/>
            <person name="Moawad H."/>
            <person name="Abd El-Rahim W.M."/>
            <person name="Sadowsky M.J."/>
        </authorList>
    </citation>
    <scope>NUCLEOTIDE SEQUENCE [LARGE SCALE GENOMIC DNA]</scope>
    <source>
        <strain evidence="10 11">ZGT118</strain>
    </source>
</reference>
<keyword evidence="11" id="KW-1185">Reference proteome</keyword>
<evidence type="ECO:0000313" key="11">
    <source>
        <dbReference type="Proteomes" id="UP000053791"/>
    </source>
</evidence>
<dbReference type="CDD" id="cd06261">
    <property type="entry name" value="TM_PBP2"/>
    <property type="match status" value="1"/>
</dbReference>
<keyword evidence="4" id="KW-0997">Cell inner membrane</keyword>
<feature type="transmembrane region" description="Helical" evidence="8">
    <location>
        <begin position="55"/>
        <end position="82"/>
    </location>
</feature>
<evidence type="ECO:0000256" key="8">
    <source>
        <dbReference type="RuleBase" id="RU363032"/>
    </source>
</evidence>
<evidence type="ECO:0000256" key="3">
    <source>
        <dbReference type="ARBA" id="ARBA00022475"/>
    </source>
</evidence>
<dbReference type="InterPro" id="IPR035906">
    <property type="entry name" value="MetI-like_sf"/>
</dbReference>
<sequence>MKLLRNSYLALFAIYLVGPILVITAVSFNAKKFLAFPPRGFSFRWYAEIFVANDWFAALMNSLLIAACSAFLAVLVAIPVSYMAWRHGLRYAKALFSLGIAPFILPPVIMALAFLLFFANVGMHGWTINVIIAHAIFLLALPLVTVSLGLESVDMSLIEASQTMGADNATVFRTVILPIAAPFAFAGFAFCFVLSLNEYIIALMTVGFTVETLPIKIFNALRYGYTPVIASIAVVFLVINVLVFSLIAKFSNLSRILGAMD</sequence>
<dbReference type="Pfam" id="PF00528">
    <property type="entry name" value="BPD_transp_1"/>
    <property type="match status" value="1"/>
</dbReference>
<comment type="subcellular location">
    <subcellularLocation>
        <location evidence="1">Cell inner membrane</location>
        <topology evidence="1">Multi-pass membrane protein</topology>
    </subcellularLocation>
    <subcellularLocation>
        <location evidence="8">Cell membrane</location>
        <topology evidence="8">Multi-pass membrane protein</topology>
    </subcellularLocation>
</comment>
<dbReference type="OrthoDB" id="9815533at2"/>
<feature type="transmembrane region" description="Helical" evidence="8">
    <location>
        <begin position="7"/>
        <end position="28"/>
    </location>
</feature>
<evidence type="ECO:0000256" key="6">
    <source>
        <dbReference type="ARBA" id="ARBA00022989"/>
    </source>
</evidence>
<dbReference type="Gene3D" id="1.10.3720.10">
    <property type="entry name" value="MetI-like"/>
    <property type="match status" value="1"/>
</dbReference>
<name>A0A101CZM8_9RHOB</name>
<feature type="transmembrane region" description="Helical" evidence="8">
    <location>
        <begin position="94"/>
        <end position="119"/>
    </location>
</feature>
<feature type="transmembrane region" description="Helical" evidence="8">
    <location>
        <begin position="171"/>
        <end position="196"/>
    </location>
</feature>
<keyword evidence="3" id="KW-1003">Cell membrane</keyword>
<evidence type="ECO:0000256" key="2">
    <source>
        <dbReference type="ARBA" id="ARBA00022448"/>
    </source>
</evidence>
<comment type="caution">
    <text evidence="10">The sequence shown here is derived from an EMBL/GenBank/DDBJ whole genome shotgun (WGS) entry which is preliminary data.</text>
</comment>
<feature type="transmembrane region" description="Helical" evidence="8">
    <location>
        <begin position="228"/>
        <end position="248"/>
    </location>
</feature>
<evidence type="ECO:0000256" key="4">
    <source>
        <dbReference type="ARBA" id="ARBA00022519"/>
    </source>
</evidence>
<dbReference type="STRING" id="1685379.AVO45_04290"/>
<dbReference type="InterPro" id="IPR000515">
    <property type="entry name" value="MetI-like"/>
</dbReference>
<organism evidence="10 11">
    <name type="scientific">Ruegeria marisrubri</name>
    <dbReference type="NCBI Taxonomy" id="1685379"/>
    <lineage>
        <taxon>Bacteria</taxon>
        <taxon>Pseudomonadati</taxon>
        <taxon>Pseudomonadota</taxon>
        <taxon>Alphaproteobacteria</taxon>
        <taxon>Rhodobacterales</taxon>
        <taxon>Roseobacteraceae</taxon>
        <taxon>Ruegeria</taxon>
    </lineage>
</organism>
<feature type="domain" description="ABC transmembrane type-1" evidence="9">
    <location>
        <begin position="59"/>
        <end position="247"/>
    </location>
</feature>
<evidence type="ECO:0000256" key="7">
    <source>
        <dbReference type="ARBA" id="ARBA00023136"/>
    </source>
</evidence>
<protein>
    <submittedName>
        <fullName evidence="10">Spermidine/putrescine ABC transporter permease</fullName>
    </submittedName>
</protein>
<dbReference type="GO" id="GO:0055085">
    <property type="term" value="P:transmembrane transport"/>
    <property type="evidence" value="ECO:0007669"/>
    <property type="project" value="InterPro"/>
</dbReference>
<evidence type="ECO:0000256" key="1">
    <source>
        <dbReference type="ARBA" id="ARBA00004429"/>
    </source>
</evidence>
<dbReference type="PROSITE" id="PS50928">
    <property type="entry name" value="ABC_TM1"/>
    <property type="match status" value="1"/>
</dbReference>
<comment type="similarity">
    <text evidence="8">Belongs to the binding-protein-dependent transport system permease family.</text>
</comment>
<dbReference type="AlphaFoldDB" id="A0A101CZM8"/>
<dbReference type="PANTHER" id="PTHR43357">
    <property type="entry name" value="INNER MEMBRANE ABC TRANSPORTER PERMEASE PROTEIN YDCV"/>
    <property type="match status" value="1"/>
</dbReference>
<feature type="transmembrane region" description="Helical" evidence="8">
    <location>
        <begin position="131"/>
        <end position="150"/>
    </location>
</feature>
<keyword evidence="2 8" id="KW-0813">Transport</keyword>
<dbReference type="RefSeq" id="WP_068344636.1">
    <property type="nucleotide sequence ID" value="NZ_LQBQ01000001.1"/>
</dbReference>